<dbReference type="Pfam" id="PF01594">
    <property type="entry name" value="AI-2E_transport"/>
    <property type="match status" value="1"/>
</dbReference>
<keyword evidence="4" id="KW-1003">Cell membrane</keyword>
<comment type="subcellular location">
    <subcellularLocation>
        <location evidence="1">Cell membrane</location>
        <topology evidence="1">Multi-pass membrane protein</topology>
    </subcellularLocation>
</comment>
<evidence type="ECO:0000256" key="2">
    <source>
        <dbReference type="ARBA" id="ARBA00009773"/>
    </source>
</evidence>
<evidence type="ECO:0000256" key="1">
    <source>
        <dbReference type="ARBA" id="ARBA00004651"/>
    </source>
</evidence>
<evidence type="ECO:0000256" key="4">
    <source>
        <dbReference type="ARBA" id="ARBA00022475"/>
    </source>
</evidence>
<dbReference type="PANTHER" id="PTHR21716">
    <property type="entry name" value="TRANSMEMBRANE PROTEIN"/>
    <property type="match status" value="1"/>
</dbReference>
<evidence type="ECO:0000256" key="6">
    <source>
        <dbReference type="ARBA" id="ARBA00022989"/>
    </source>
</evidence>
<dbReference type="EMBL" id="AP024849">
    <property type="protein sequence ID" value="BCZ47880.1"/>
    <property type="molecule type" value="Genomic_DNA"/>
</dbReference>
<organism evidence="9 10">
    <name type="scientific">Clostridium gelidum</name>
    <dbReference type="NCBI Taxonomy" id="704125"/>
    <lineage>
        <taxon>Bacteria</taxon>
        <taxon>Bacillati</taxon>
        <taxon>Bacillota</taxon>
        <taxon>Clostridia</taxon>
        <taxon>Eubacteriales</taxon>
        <taxon>Clostridiaceae</taxon>
        <taxon>Clostridium</taxon>
    </lineage>
</organism>
<protein>
    <submittedName>
        <fullName evidence="9">AI-2E family transporter</fullName>
    </submittedName>
</protein>
<evidence type="ECO:0000256" key="5">
    <source>
        <dbReference type="ARBA" id="ARBA00022692"/>
    </source>
</evidence>
<evidence type="ECO:0000256" key="3">
    <source>
        <dbReference type="ARBA" id="ARBA00022448"/>
    </source>
</evidence>
<reference evidence="10" key="1">
    <citation type="submission" date="2021-07" db="EMBL/GenBank/DDBJ databases">
        <title>Complete genome sequencing of a Clostridium isolate.</title>
        <authorList>
            <person name="Ueki A."/>
            <person name="Tonouchi A."/>
        </authorList>
    </citation>
    <scope>NUCLEOTIDE SEQUENCE [LARGE SCALE GENOMIC DNA]</scope>
    <source>
        <strain evidence="10">C5S11</strain>
    </source>
</reference>
<keyword evidence="5 8" id="KW-0812">Transmembrane</keyword>
<comment type="similarity">
    <text evidence="2">Belongs to the autoinducer-2 exporter (AI-2E) (TC 2.A.86) family.</text>
</comment>
<keyword evidence="7 8" id="KW-0472">Membrane</keyword>
<keyword evidence="10" id="KW-1185">Reference proteome</keyword>
<sequence>MKIEFDKKLIKYSIYVTITAVIIYVAFLIVLNVGTLFNNVFNILGYMLNLVKPLLISIIIAYLLYPVTRFIENFLQINKIYKVKKSSSRRVIAILCSYFLIIGILLGLLCGIYYMIGGQLSNNTTLTNIFQYISLNVNSSSFSTASINAALDGLNNSFIDTLKPYIIDGTNYLQNYVISNIGNMTSYIMSIGSSVATFFIALILSIYILNDSEYFISLSSTLYYLVFRKSKAGLKINYTFHVLNEVFGKFIRGQLLEAFFVGVLSAIALSIIGIKYAIVIGIIGGLSNMIPYVGPLVATVLAAIMGLLSGQPIKILYAIIAMQVVQQIDNNLLAPKIVGDSVGLHPVFTMMAILIGGTVGGLLGMLLAVPIAASIRVLFNNWYDNYMRSQDNS</sequence>
<keyword evidence="3" id="KW-0813">Transport</keyword>
<feature type="transmembrane region" description="Helical" evidence="8">
    <location>
        <begin position="289"/>
        <end position="308"/>
    </location>
</feature>
<feature type="transmembrane region" description="Helical" evidence="8">
    <location>
        <begin position="258"/>
        <end position="283"/>
    </location>
</feature>
<dbReference type="Proteomes" id="UP000824633">
    <property type="component" value="Chromosome"/>
</dbReference>
<feature type="transmembrane region" description="Helical" evidence="8">
    <location>
        <begin position="54"/>
        <end position="71"/>
    </location>
</feature>
<feature type="transmembrane region" description="Helical" evidence="8">
    <location>
        <begin position="353"/>
        <end position="379"/>
    </location>
</feature>
<evidence type="ECO:0000313" key="9">
    <source>
        <dbReference type="EMBL" id="BCZ47880.1"/>
    </source>
</evidence>
<name>A0ABN6J0L3_9CLOT</name>
<evidence type="ECO:0000256" key="7">
    <source>
        <dbReference type="ARBA" id="ARBA00023136"/>
    </source>
</evidence>
<accession>A0ABN6J0L3</accession>
<proteinExistence type="inferred from homology"/>
<dbReference type="RefSeq" id="WP_224034189.1">
    <property type="nucleotide sequence ID" value="NZ_AP024849.1"/>
</dbReference>
<evidence type="ECO:0000256" key="8">
    <source>
        <dbReference type="SAM" id="Phobius"/>
    </source>
</evidence>
<dbReference type="InterPro" id="IPR002549">
    <property type="entry name" value="AI-2E-like"/>
</dbReference>
<feature type="transmembrane region" description="Helical" evidence="8">
    <location>
        <begin position="12"/>
        <end position="34"/>
    </location>
</feature>
<dbReference type="PANTHER" id="PTHR21716:SF53">
    <property type="entry name" value="PERMEASE PERM-RELATED"/>
    <property type="match status" value="1"/>
</dbReference>
<feature type="transmembrane region" description="Helical" evidence="8">
    <location>
        <begin position="91"/>
        <end position="116"/>
    </location>
</feature>
<feature type="transmembrane region" description="Helical" evidence="8">
    <location>
        <begin position="187"/>
        <end position="209"/>
    </location>
</feature>
<gene>
    <name evidence="9" type="ORF">psyc5s11_39470</name>
</gene>
<evidence type="ECO:0000313" key="10">
    <source>
        <dbReference type="Proteomes" id="UP000824633"/>
    </source>
</evidence>
<keyword evidence="6 8" id="KW-1133">Transmembrane helix</keyword>